<feature type="compositionally biased region" description="Low complexity" evidence="13">
    <location>
        <begin position="355"/>
        <end position="367"/>
    </location>
</feature>
<feature type="repeat" description="ANK" evidence="12">
    <location>
        <begin position="81"/>
        <end position="113"/>
    </location>
</feature>
<dbReference type="GO" id="GO:0005576">
    <property type="term" value="C:extracellular region"/>
    <property type="evidence" value="ECO:0007669"/>
    <property type="project" value="UniProtKB-SubCell"/>
</dbReference>
<keyword evidence="5" id="KW-1052">Target cell membrane</keyword>
<evidence type="ECO:0000256" key="5">
    <source>
        <dbReference type="ARBA" id="ARBA00022537"/>
    </source>
</evidence>
<dbReference type="GO" id="GO:0005829">
    <property type="term" value="C:cytosol"/>
    <property type="evidence" value="ECO:0007669"/>
    <property type="project" value="TreeGrafter"/>
</dbReference>
<reference evidence="14 15" key="1">
    <citation type="submission" date="2021-06" db="EMBL/GenBank/DDBJ databases">
        <title>Caerostris darwini draft genome.</title>
        <authorList>
            <person name="Kono N."/>
            <person name="Arakawa K."/>
        </authorList>
    </citation>
    <scope>NUCLEOTIDE SEQUENCE [LARGE SCALE GENOMIC DNA]</scope>
</reference>
<evidence type="ECO:0000256" key="8">
    <source>
        <dbReference type="ARBA" id="ARBA00022737"/>
    </source>
</evidence>
<sequence length="764" mass="85018">MGKDQEILEAARCGNFAVVERILNQRAKKSGPLASLRRGPGPNIQDNNGYTPLHHACLNGHKEIVALLLSHDASANIVDHKGCTPLHLAAWSGNTEIVEILLTHGPSYPSVNHMNFDHESALHSAAQYGHTEIVKLLLENKCYPSVRNIRNESPLDLASQYGRLETVECLLNSHPGLLSDIVRCHSPLHLAARNGHKHVVKLLLDSGFDVNYMTDIGTALHEAAMYGKLEVVKVLLNYGVDPNLENSRKRMVFDILGDLNTCIAKQIEEVIKDHMTLIKLEGSNESLSSILPPQGYIVGSHLESLLPERCSLSEITPPRQFCSPSFDESLYDVPPPPKCINQGSPKIDDSLNSITPSQSQDSSFDQTSCSSCSPSKCEPQDSSNYENNIYQNVHPNNLLYEIPPPPSFFSSKRYSDPLQQCSVYQNVSISDMHESKDVCYDSVDISSWKMQNSYISMLPSNSYDSRPQPPAKPPRKSLSPHSSETREVSSQKNTYEFLCLATSGLNDCSPKFLDQNKNNKDLNYSKPYQQTEYVDMSLTNQVIATYENHDIICANGLEGNRQSSNIEKKNSHYTSYTSKFSEVVPFSLFHEDGCRKRSSFNNLMPSKSTPALHASRHTLDQVVPSISKEFLLEKPSYLNLVKKRPSTHIPSSPTNYNQPPTPDNPPPSPGTAEIGIHEKIHPVQEIIGRKLRYSPFIKLISTCDKSINFCLPPDNIKALLNWIQNVTIAEGNAFQRAWSSSATTNLDLSCNTYTPISPLDQTTS</sequence>
<dbReference type="SUPFAM" id="SSF48403">
    <property type="entry name" value="Ankyrin repeat"/>
    <property type="match status" value="1"/>
</dbReference>
<feature type="region of interest" description="Disordered" evidence="13">
    <location>
        <begin position="459"/>
        <end position="489"/>
    </location>
</feature>
<evidence type="ECO:0000256" key="11">
    <source>
        <dbReference type="ARBA" id="ARBA00023298"/>
    </source>
</evidence>
<feature type="repeat" description="ANK" evidence="12">
    <location>
        <begin position="117"/>
        <end position="149"/>
    </location>
</feature>
<dbReference type="Proteomes" id="UP001054837">
    <property type="component" value="Unassembled WGS sequence"/>
</dbReference>
<evidence type="ECO:0000256" key="2">
    <source>
        <dbReference type="ARBA" id="ARBA00004613"/>
    </source>
</evidence>
<dbReference type="PRINTS" id="PR01415">
    <property type="entry name" value="ANKYRIN"/>
</dbReference>
<feature type="repeat" description="ANK" evidence="12">
    <location>
        <begin position="215"/>
        <end position="247"/>
    </location>
</feature>
<evidence type="ECO:0000256" key="6">
    <source>
        <dbReference type="ARBA" id="ARBA00022656"/>
    </source>
</evidence>
<evidence type="ECO:0000313" key="14">
    <source>
        <dbReference type="EMBL" id="GIY12081.1"/>
    </source>
</evidence>
<dbReference type="GO" id="GO:0006887">
    <property type="term" value="P:exocytosis"/>
    <property type="evidence" value="ECO:0007669"/>
    <property type="project" value="UniProtKB-KW"/>
</dbReference>
<gene>
    <name evidence="14" type="primary">ANKS1A_0</name>
    <name evidence="14" type="ORF">CDAR_449921</name>
</gene>
<evidence type="ECO:0000256" key="1">
    <source>
        <dbReference type="ARBA" id="ARBA00004175"/>
    </source>
</evidence>
<keyword evidence="8" id="KW-0677">Repeat</keyword>
<dbReference type="AlphaFoldDB" id="A0AAV4QUS6"/>
<feature type="region of interest" description="Disordered" evidence="13">
    <location>
        <begin position="644"/>
        <end position="673"/>
    </location>
</feature>
<keyword evidence="10 12" id="KW-0040">ANK repeat</keyword>
<dbReference type="InterPro" id="IPR036770">
    <property type="entry name" value="Ankyrin_rpt-contain_sf"/>
</dbReference>
<dbReference type="GO" id="GO:0044231">
    <property type="term" value="C:host cell presynaptic membrane"/>
    <property type="evidence" value="ECO:0007669"/>
    <property type="project" value="UniProtKB-KW"/>
</dbReference>
<evidence type="ECO:0000256" key="9">
    <source>
        <dbReference type="ARBA" id="ARBA00023028"/>
    </source>
</evidence>
<keyword evidence="9" id="KW-0638">Presynaptic neurotoxin</keyword>
<evidence type="ECO:0000256" key="3">
    <source>
        <dbReference type="ARBA" id="ARBA00022483"/>
    </source>
</evidence>
<dbReference type="InterPro" id="IPR002110">
    <property type="entry name" value="Ankyrin_rpt"/>
</dbReference>
<keyword evidence="11" id="KW-0472">Membrane</keyword>
<protein>
    <submittedName>
        <fullName evidence="14">Ankyrin repeat and SAM domain-containing protein 1A</fullName>
    </submittedName>
</protein>
<dbReference type="GO" id="GO:0048013">
    <property type="term" value="P:ephrin receptor signaling pathway"/>
    <property type="evidence" value="ECO:0007669"/>
    <property type="project" value="TreeGrafter"/>
</dbReference>
<keyword evidence="4" id="KW-0964">Secreted</keyword>
<evidence type="ECO:0000256" key="7">
    <source>
        <dbReference type="ARBA" id="ARBA00022699"/>
    </source>
</evidence>
<keyword evidence="11" id="KW-1053">Target membrane</keyword>
<comment type="subcellular location">
    <subcellularLocation>
        <location evidence="2">Secreted</location>
    </subcellularLocation>
    <subcellularLocation>
        <location evidence="1">Target cell membrane</location>
    </subcellularLocation>
</comment>
<evidence type="ECO:0000256" key="13">
    <source>
        <dbReference type="SAM" id="MobiDB-lite"/>
    </source>
</evidence>
<keyword evidence="15" id="KW-1185">Reference proteome</keyword>
<dbReference type="GO" id="GO:0090729">
    <property type="term" value="F:toxin activity"/>
    <property type="evidence" value="ECO:0007669"/>
    <property type="project" value="UniProtKB-KW"/>
</dbReference>
<evidence type="ECO:0000256" key="4">
    <source>
        <dbReference type="ARBA" id="ARBA00022525"/>
    </source>
</evidence>
<name>A0AAV4QUS6_9ARAC</name>
<evidence type="ECO:0000256" key="10">
    <source>
        <dbReference type="ARBA" id="ARBA00023043"/>
    </source>
</evidence>
<dbReference type="InterPro" id="IPR033635">
    <property type="entry name" value="ANKS1/Caskin"/>
</dbReference>
<dbReference type="GO" id="GO:0046875">
    <property type="term" value="F:ephrin receptor binding"/>
    <property type="evidence" value="ECO:0007669"/>
    <property type="project" value="TreeGrafter"/>
</dbReference>
<dbReference type="Gene3D" id="1.25.40.20">
    <property type="entry name" value="Ankyrin repeat-containing domain"/>
    <property type="match status" value="2"/>
</dbReference>
<organism evidence="14 15">
    <name type="scientific">Caerostris darwini</name>
    <dbReference type="NCBI Taxonomy" id="1538125"/>
    <lineage>
        <taxon>Eukaryota</taxon>
        <taxon>Metazoa</taxon>
        <taxon>Ecdysozoa</taxon>
        <taxon>Arthropoda</taxon>
        <taxon>Chelicerata</taxon>
        <taxon>Arachnida</taxon>
        <taxon>Araneae</taxon>
        <taxon>Araneomorphae</taxon>
        <taxon>Entelegynae</taxon>
        <taxon>Araneoidea</taxon>
        <taxon>Araneidae</taxon>
        <taxon>Caerostris</taxon>
    </lineage>
</organism>
<dbReference type="PANTHER" id="PTHR24174:SF1">
    <property type="entry name" value="IP14385P"/>
    <property type="match status" value="1"/>
</dbReference>
<keyword evidence="6" id="KW-0800">Toxin</keyword>
<dbReference type="PROSITE" id="PS50088">
    <property type="entry name" value="ANK_REPEAT"/>
    <property type="match status" value="5"/>
</dbReference>
<feature type="repeat" description="ANK" evidence="12">
    <location>
        <begin position="48"/>
        <end position="80"/>
    </location>
</feature>
<keyword evidence="7" id="KW-0528">Neurotoxin</keyword>
<dbReference type="EMBL" id="BPLQ01004987">
    <property type="protein sequence ID" value="GIY12081.1"/>
    <property type="molecule type" value="Genomic_DNA"/>
</dbReference>
<dbReference type="Pfam" id="PF12796">
    <property type="entry name" value="Ank_2"/>
    <property type="match status" value="3"/>
</dbReference>
<dbReference type="PROSITE" id="PS50297">
    <property type="entry name" value="ANK_REP_REGION"/>
    <property type="match status" value="5"/>
</dbReference>
<keyword evidence="3" id="KW-0268">Exocytosis</keyword>
<accession>A0AAV4QUS6</accession>
<feature type="region of interest" description="Disordered" evidence="13">
    <location>
        <begin position="337"/>
        <end position="367"/>
    </location>
</feature>
<dbReference type="GO" id="GO:0044218">
    <property type="term" value="C:other organism cell membrane"/>
    <property type="evidence" value="ECO:0007669"/>
    <property type="project" value="UniProtKB-KW"/>
</dbReference>
<proteinExistence type="predicted"/>
<dbReference type="PANTHER" id="PTHR24174">
    <property type="entry name" value="ANKYRIN REPEAT AND STERILE ALPHA MOTIF DOMAIN-CONTAINING PROTEIN 1"/>
    <property type="match status" value="1"/>
</dbReference>
<feature type="compositionally biased region" description="Pro residues" evidence="13">
    <location>
        <begin position="659"/>
        <end position="669"/>
    </location>
</feature>
<dbReference type="SMART" id="SM00248">
    <property type="entry name" value="ANK"/>
    <property type="match status" value="6"/>
</dbReference>
<feature type="repeat" description="ANK" evidence="12">
    <location>
        <begin position="183"/>
        <end position="215"/>
    </location>
</feature>
<evidence type="ECO:0000313" key="15">
    <source>
        <dbReference type="Proteomes" id="UP001054837"/>
    </source>
</evidence>
<comment type="caution">
    <text evidence="14">The sequence shown here is derived from an EMBL/GenBank/DDBJ whole genome shotgun (WGS) entry which is preliminary data.</text>
</comment>
<evidence type="ECO:0000256" key="12">
    <source>
        <dbReference type="PROSITE-ProRule" id="PRU00023"/>
    </source>
</evidence>